<name>A0A8R7UN15_TRIUA</name>
<evidence type="ECO:0000313" key="2">
    <source>
        <dbReference type="Proteomes" id="UP000015106"/>
    </source>
</evidence>
<dbReference type="EnsemblPlants" id="TuG1812G0500004902.01.T01">
    <property type="protein sequence ID" value="TuG1812G0500004902.01.T01"/>
    <property type="gene ID" value="TuG1812G0500004902.01"/>
</dbReference>
<dbReference type="Gramene" id="TuG1812G0500004902.01.T01">
    <property type="protein sequence ID" value="TuG1812G0500004902.01.T01"/>
    <property type="gene ID" value="TuG1812G0500004902.01"/>
</dbReference>
<sequence>SPSLLLLGSISGLPQLPHLLLSRLHIRAHAAARSASTGPAAVGAASSVPHPSRSQSCPEIAPSLIHLMKLFQHQGEELFVPTYFPRFNGLVVNICLRKSIYVNSK</sequence>
<dbReference type="Proteomes" id="UP000015106">
    <property type="component" value="Chromosome 5"/>
</dbReference>
<evidence type="ECO:0000313" key="1">
    <source>
        <dbReference type="EnsemblPlants" id="TuG1812G0500004902.01.T01"/>
    </source>
</evidence>
<proteinExistence type="predicted"/>
<organism evidence="1 2">
    <name type="scientific">Triticum urartu</name>
    <name type="common">Red wild einkorn</name>
    <name type="synonym">Crithodium urartu</name>
    <dbReference type="NCBI Taxonomy" id="4572"/>
    <lineage>
        <taxon>Eukaryota</taxon>
        <taxon>Viridiplantae</taxon>
        <taxon>Streptophyta</taxon>
        <taxon>Embryophyta</taxon>
        <taxon>Tracheophyta</taxon>
        <taxon>Spermatophyta</taxon>
        <taxon>Magnoliopsida</taxon>
        <taxon>Liliopsida</taxon>
        <taxon>Poales</taxon>
        <taxon>Poaceae</taxon>
        <taxon>BOP clade</taxon>
        <taxon>Pooideae</taxon>
        <taxon>Triticodae</taxon>
        <taxon>Triticeae</taxon>
        <taxon>Triticinae</taxon>
        <taxon>Triticum</taxon>
    </lineage>
</organism>
<accession>A0A8R7UN15</accession>
<reference evidence="1" key="3">
    <citation type="submission" date="2022-06" db="UniProtKB">
        <authorList>
            <consortium name="EnsemblPlants"/>
        </authorList>
    </citation>
    <scope>IDENTIFICATION</scope>
</reference>
<protein>
    <submittedName>
        <fullName evidence="1">Uncharacterized protein</fullName>
    </submittedName>
</protein>
<dbReference type="AlphaFoldDB" id="A0A8R7UN15"/>
<reference evidence="1" key="2">
    <citation type="submission" date="2018-03" db="EMBL/GenBank/DDBJ databases">
        <title>The Triticum urartu genome reveals the dynamic nature of wheat genome evolution.</title>
        <authorList>
            <person name="Ling H."/>
            <person name="Ma B."/>
            <person name="Shi X."/>
            <person name="Liu H."/>
            <person name="Dong L."/>
            <person name="Sun H."/>
            <person name="Cao Y."/>
            <person name="Gao Q."/>
            <person name="Zheng S."/>
            <person name="Li Y."/>
            <person name="Yu Y."/>
            <person name="Du H."/>
            <person name="Qi M."/>
            <person name="Li Y."/>
            <person name="Yu H."/>
            <person name="Cui Y."/>
            <person name="Wang N."/>
            <person name="Chen C."/>
            <person name="Wu H."/>
            <person name="Zhao Y."/>
            <person name="Zhang J."/>
            <person name="Li Y."/>
            <person name="Zhou W."/>
            <person name="Zhang B."/>
            <person name="Hu W."/>
            <person name="Eijk M."/>
            <person name="Tang J."/>
            <person name="Witsenboer H."/>
            <person name="Zhao S."/>
            <person name="Li Z."/>
            <person name="Zhang A."/>
            <person name="Wang D."/>
            <person name="Liang C."/>
        </authorList>
    </citation>
    <scope>NUCLEOTIDE SEQUENCE [LARGE SCALE GENOMIC DNA]</scope>
    <source>
        <strain evidence="1">cv. G1812</strain>
    </source>
</reference>
<keyword evidence="2" id="KW-1185">Reference proteome</keyword>
<reference evidence="2" key="1">
    <citation type="journal article" date="2013" name="Nature">
        <title>Draft genome of the wheat A-genome progenitor Triticum urartu.</title>
        <authorList>
            <person name="Ling H.Q."/>
            <person name="Zhao S."/>
            <person name="Liu D."/>
            <person name="Wang J."/>
            <person name="Sun H."/>
            <person name="Zhang C."/>
            <person name="Fan H."/>
            <person name="Li D."/>
            <person name="Dong L."/>
            <person name="Tao Y."/>
            <person name="Gao C."/>
            <person name="Wu H."/>
            <person name="Li Y."/>
            <person name="Cui Y."/>
            <person name="Guo X."/>
            <person name="Zheng S."/>
            <person name="Wang B."/>
            <person name="Yu K."/>
            <person name="Liang Q."/>
            <person name="Yang W."/>
            <person name="Lou X."/>
            <person name="Chen J."/>
            <person name="Feng M."/>
            <person name="Jian J."/>
            <person name="Zhang X."/>
            <person name="Luo G."/>
            <person name="Jiang Y."/>
            <person name="Liu J."/>
            <person name="Wang Z."/>
            <person name="Sha Y."/>
            <person name="Zhang B."/>
            <person name="Wu H."/>
            <person name="Tang D."/>
            <person name="Shen Q."/>
            <person name="Xue P."/>
            <person name="Zou S."/>
            <person name="Wang X."/>
            <person name="Liu X."/>
            <person name="Wang F."/>
            <person name="Yang Y."/>
            <person name="An X."/>
            <person name="Dong Z."/>
            <person name="Zhang K."/>
            <person name="Zhang X."/>
            <person name="Luo M.C."/>
            <person name="Dvorak J."/>
            <person name="Tong Y."/>
            <person name="Wang J."/>
            <person name="Yang H."/>
            <person name="Li Z."/>
            <person name="Wang D."/>
            <person name="Zhang A."/>
            <person name="Wang J."/>
        </authorList>
    </citation>
    <scope>NUCLEOTIDE SEQUENCE</scope>
    <source>
        <strain evidence="2">cv. G1812</strain>
    </source>
</reference>